<gene>
    <name evidence="2" type="ORF">C2G38_2159789</name>
</gene>
<keyword evidence="1" id="KW-0812">Transmembrane</keyword>
<keyword evidence="1" id="KW-1133">Transmembrane helix</keyword>
<keyword evidence="1" id="KW-0472">Membrane</keyword>
<evidence type="ECO:0000256" key="1">
    <source>
        <dbReference type="SAM" id="Phobius"/>
    </source>
</evidence>
<sequence length="125" mass="14135">MAAHGVVAGAVVGVVIGAVKGVVIGAESSLELLLELIAFVDFILVGRFRQRHPWCFDYGEFRRLLLWCFAFGVIYFAFLAFIARILLSSEERKTYKTNVSYTSIVCKDREDNMIRVRVRIDDKIG</sequence>
<dbReference type="Proteomes" id="UP000266673">
    <property type="component" value="Unassembled WGS sequence"/>
</dbReference>
<dbReference type="EMBL" id="QKWP01000089">
    <property type="protein sequence ID" value="RIB27728.1"/>
    <property type="molecule type" value="Genomic_DNA"/>
</dbReference>
<organism evidence="2 3">
    <name type="scientific">Gigaspora rosea</name>
    <dbReference type="NCBI Taxonomy" id="44941"/>
    <lineage>
        <taxon>Eukaryota</taxon>
        <taxon>Fungi</taxon>
        <taxon>Fungi incertae sedis</taxon>
        <taxon>Mucoromycota</taxon>
        <taxon>Glomeromycotina</taxon>
        <taxon>Glomeromycetes</taxon>
        <taxon>Diversisporales</taxon>
        <taxon>Gigasporaceae</taxon>
        <taxon>Gigaspora</taxon>
    </lineage>
</organism>
<reference evidence="2 3" key="1">
    <citation type="submission" date="2018-06" db="EMBL/GenBank/DDBJ databases">
        <title>Comparative genomics reveals the genomic features of Rhizophagus irregularis, R. cerebriforme, R. diaphanum and Gigaspora rosea, and their symbiotic lifestyle signature.</title>
        <authorList>
            <person name="Morin E."/>
            <person name="San Clemente H."/>
            <person name="Chen E.C.H."/>
            <person name="De La Providencia I."/>
            <person name="Hainaut M."/>
            <person name="Kuo A."/>
            <person name="Kohler A."/>
            <person name="Murat C."/>
            <person name="Tang N."/>
            <person name="Roy S."/>
            <person name="Loubradou J."/>
            <person name="Henrissat B."/>
            <person name="Grigoriev I.V."/>
            <person name="Corradi N."/>
            <person name="Roux C."/>
            <person name="Martin F.M."/>
        </authorList>
    </citation>
    <scope>NUCLEOTIDE SEQUENCE [LARGE SCALE GENOMIC DNA]</scope>
    <source>
        <strain evidence="2 3">DAOM 194757</strain>
    </source>
</reference>
<feature type="transmembrane region" description="Helical" evidence="1">
    <location>
        <begin position="6"/>
        <end position="25"/>
    </location>
</feature>
<protein>
    <submittedName>
        <fullName evidence="2">Uncharacterized protein</fullName>
    </submittedName>
</protein>
<evidence type="ECO:0000313" key="3">
    <source>
        <dbReference type="Proteomes" id="UP000266673"/>
    </source>
</evidence>
<comment type="caution">
    <text evidence="2">The sequence shown here is derived from an EMBL/GenBank/DDBJ whole genome shotgun (WGS) entry which is preliminary data.</text>
</comment>
<name>A0A397W0J3_9GLOM</name>
<dbReference type="AlphaFoldDB" id="A0A397W0J3"/>
<evidence type="ECO:0000313" key="2">
    <source>
        <dbReference type="EMBL" id="RIB27728.1"/>
    </source>
</evidence>
<proteinExistence type="predicted"/>
<feature type="transmembrane region" description="Helical" evidence="1">
    <location>
        <begin position="64"/>
        <end position="87"/>
    </location>
</feature>
<accession>A0A397W0J3</accession>
<keyword evidence="3" id="KW-1185">Reference proteome</keyword>